<proteinExistence type="predicted"/>
<evidence type="ECO:0000313" key="2">
    <source>
        <dbReference type="Proteomes" id="UP000482155"/>
    </source>
</evidence>
<gene>
    <name evidence="1" type="ORF">G3574_20440</name>
</gene>
<dbReference type="AlphaFoldDB" id="A0A6B3SXZ7"/>
<dbReference type="RefSeq" id="WP_163967345.1">
    <property type="nucleotide sequence ID" value="NZ_JAAIVB010000070.1"/>
</dbReference>
<dbReference type="Pfam" id="PF05119">
    <property type="entry name" value="Terminase_4"/>
    <property type="match status" value="2"/>
</dbReference>
<protein>
    <recommendedName>
        <fullName evidence="3">Phage terminase small subunit P27 family</fullName>
    </recommendedName>
</protein>
<comment type="caution">
    <text evidence="1">The sequence shown here is derived from an EMBL/GenBank/DDBJ whole genome shotgun (WGS) entry which is preliminary data.</text>
</comment>
<dbReference type="Proteomes" id="UP000482155">
    <property type="component" value="Unassembled WGS sequence"/>
</dbReference>
<dbReference type="EMBL" id="JAAIVB010000070">
    <property type="protein sequence ID" value="NEX63452.1"/>
    <property type="molecule type" value="Genomic_DNA"/>
</dbReference>
<organism evidence="1 2">
    <name type="scientific">Noviherbaspirillum galbum</name>
    <dbReference type="NCBI Taxonomy" id="2709383"/>
    <lineage>
        <taxon>Bacteria</taxon>
        <taxon>Pseudomonadati</taxon>
        <taxon>Pseudomonadota</taxon>
        <taxon>Betaproteobacteria</taxon>
        <taxon>Burkholderiales</taxon>
        <taxon>Oxalobacteraceae</taxon>
        <taxon>Noviherbaspirillum</taxon>
    </lineage>
</organism>
<evidence type="ECO:0000313" key="1">
    <source>
        <dbReference type="EMBL" id="NEX63452.1"/>
    </source>
</evidence>
<dbReference type="InterPro" id="IPR006448">
    <property type="entry name" value="Phage_term_ssu_P27"/>
</dbReference>
<name>A0A6B3SXZ7_9BURK</name>
<reference evidence="1 2" key="1">
    <citation type="submission" date="2020-02" db="EMBL/GenBank/DDBJ databases">
        <authorList>
            <person name="Kim M.K."/>
        </authorList>
    </citation>
    <scope>NUCLEOTIDE SEQUENCE [LARGE SCALE GENOMIC DNA]</scope>
    <source>
        <strain evidence="1 2">17J57-3</strain>
    </source>
</reference>
<keyword evidence="2" id="KW-1185">Reference proteome</keyword>
<accession>A0A6B3SXZ7</accession>
<sequence>MNDREILPTVGAPTCPDWLPVEARDEWNRIVPELDNLGVLTCVDNAVLVGHCATYAEIVSTVRAGEPLKAALLAQMRAYASELGLSPAARAKLAVPKREEDDETAQFFQ</sequence>
<evidence type="ECO:0008006" key="3">
    <source>
        <dbReference type="Google" id="ProtNLM"/>
    </source>
</evidence>